<dbReference type="Gene3D" id="1.10.10.10">
    <property type="entry name" value="Winged helix-like DNA-binding domain superfamily/Winged helix DNA-binding domain"/>
    <property type="match status" value="1"/>
</dbReference>
<dbReference type="GO" id="GO:0003677">
    <property type="term" value="F:DNA binding"/>
    <property type="evidence" value="ECO:0007669"/>
    <property type="project" value="UniProtKB-KW"/>
</dbReference>
<dbReference type="Pfam" id="PF00392">
    <property type="entry name" value="GntR"/>
    <property type="match status" value="1"/>
</dbReference>
<organism evidence="5 6">
    <name type="scientific">Azospirillum rugosum</name>
    <dbReference type="NCBI Taxonomy" id="416170"/>
    <lineage>
        <taxon>Bacteria</taxon>
        <taxon>Pseudomonadati</taxon>
        <taxon>Pseudomonadota</taxon>
        <taxon>Alphaproteobacteria</taxon>
        <taxon>Rhodospirillales</taxon>
        <taxon>Azospirillaceae</taxon>
        <taxon>Azospirillum</taxon>
    </lineage>
</organism>
<dbReference type="InterPro" id="IPR036388">
    <property type="entry name" value="WH-like_DNA-bd_sf"/>
</dbReference>
<dbReference type="CDD" id="cd07377">
    <property type="entry name" value="WHTH_GntR"/>
    <property type="match status" value="1"/>
</dbReference>
<keyword evidence="2 5" id="KW-0238">DNA-binding</keyword>
<evidence type="ECO:0000313" key="6">
    <source>
        <dbReference type="Proteomes" id="UP000781958"/>
    </source>
</evidence>
<dbReference type="PANTHER" id="PTHR43537">
    <property type="entry name" value="TRANSCRIPTIONAL REGULATOR, GNTR FAMILY"/>
    <property type="match status" value="1"/>
</dbReference>
<evidence type="ECO:0000256" key="1">
    <source>
        <dbReference type="ARBA" id="ARBA00023015"/>
    </source>
</evidence>
<feature type="domain" description="HTH gntR-type" evidence="4">
    <location>
        <begin position="21"/>
        <end position="89"/>
    </location>
</feature>
<dbReference type="SMART" id="SM00345">
    <property type="entry name" value="HTH_GNTR"/>
    <property type="match status" value="1"/>
</dbReference>
<dbReference type="InterPro" id="IPR008920">
    <property type="entry name" value="TF_FadR/GntR_C"/>
</dbReference>
<evidence type="ECO:0000256" key="2">
    <source>
        <dbReference type="ARBA" id="ARBA00023125"/>
    </source>
</evidence>
<dbReference type="RefSeq" id="WP_209764584.1">
    <property type="nucleotide sequence ID" value="NZ_JAGINP010000002.1"/>
</dbReference>
<dbReference type="SUPFAM" id="SSF46785">
    <property type="entry name" value="Winged helix' DNA-binding domain"/>
    <property type="match status" value="1"/>
</dbReference>
<dbReference type="InterPro" id="IPR011711">
    <property type="entry name" value="GntR_C"/>
</dbReference>
<evidence type="ECO:0000256" key="3">
    <source>
        <dbReference type="ARBA" id="ARBA00023163"/>
    </source>
</evidence>
<dbReference type="InterPro" id="IPR000524">
    <property type="entry name" value="Tscrpt_reg_HTH_GntR"/>
</dbReference>
<dbReference type="PRINTS" id="PR00035">
    <property type="entry name" value="HTHGNTR"/>
</dbReference>
<protein>
    <submittedName>
        <fullName evidence="5">DNA-binding FadR family transcriptional regulator</fullName>
    </submittedName>
</protein>
<evidence type="ECO:0000259" key="4">
    <source>
        <dbReference type="PROSITE" id="PS50949"/>
    </source>
</evidence>
<dbReference type="PANTHER" id="PTHR43537:SF5">
    <property type="entry name" value="UXU OPERON TRANSCRIPTIONAL REGULATOR"/>
    <property type="match status" value="1"/>
</dbReference>
<dbReference type="Pfam" id="PF07729">
    <property type="entry name" value="FCD"/>
    <property type="match status" value="1"/>
</dbReference>
<sequence>MSKPPMPNSSAISAVKPPDTLGRAQIAYDHLQRAIASGLWRPGEQLPTERMLAESLGLARNTVRRALDMLESEGRIARGVGRGTFLVELDGASALNGSALLLPAAFMNASPAEVMEARILLEPAIADLAVARATLADFAEMERCLRESEAARSIPEFEHWDGALHRAVIAACRNELLDAFYAVLNRIRDNAEWNVLKQRSLTPERRILYEKQHRAIVAALKARDPSTAREVIRAHLIAVRDALFML</sequence>
<dbReference type="InterPro" id="IPR036390">
    <property type="entry name" value="WH_DNA-bd_sf"/>
</dbReference>
<dbReference type="PROSITE" id="PS50949">
    <property type="entry name" value="HTH_GNTR"/>
    <property type="match status" value="1"/>
</dbReference>
<reference evidence="5 6" key="1">
    <citation type="submission" date="2021-03" db="EMBL/GenBank/DDBJ databases">
        <title>Genomic Encyclopedia of Type Strains, Phase III (KMG-III): the genomes of soil and plant-associated and newly described type strains.</title>
        <authorList>
            <person name="Whitman W."/>
        </authorList>
    </citation>
    <scope>NUCLEOTIDE SEQUENCE [LARGE SCALE GENOMIC DNA]</scope>
    <source>
        <strain evidence="5 6">IMMIB AFH-6</strain>
    </source>
</reference>
<comment type="caution">
    <text evidence="5">The sequence shown here is derived from an EMBL/GenBank/DDBJ whole genome shotgun (WGS) entry which is preliminary data.</text>
</comment>
<accession>A0ABS4SGM4</accession>
<keyword evidence="6" id="KW-1185">Reference proteome</keyword>
<dbReference type="Gene3D" id="1.20.120.530">
    <property type="entry name" value="GntR ligand-binding domain-like"/>
    <property type="match status" value="1"/>
</dbReference>
<dbReference type="Proteomes" id="UP000781958">
    <property type="component" value="Unassembled WGS sequence"/>
</dbReference>
<proteinExistence type="predicted"/>
<dbReference type="SMART" id="SM00895">
    <property type="entry name" value="FCD"/>
    <property type="match status" value="1"/>
</dbReference>
<keyword evidence="1" id="KW-0805">Transcription regulation</keyword>
<dbReference type="SUPFAM" id="SSF48008">
    <property type="entry name" value="GntR ligand-binding domain-like"/>
    <property type="match status" value="1"/>
</dbReference>
<name>A0ABS4SGM4_9PROT</name>
<dbReference type="EMBL" id="JAGINP010000002">
    <property type="protein sequence ID" value="MBP2291218.1"/>
    <property type="molecule type" value="Genomic_DNA"/>
</dbReference>
<evidence type="ECO:0000313" key="5">
    <source>
        <dbReference type="EMBL" id="MBP2291218.1"/>
    </source>
</evidence>
<keyword evidence="3" id="KW-0804">Transcription</keyword>
<gene>
    <name evidence="5" type="ORF">J2851_000960</name>
</gene>